<sequence length="310" mass="34799">MTPKNETRFARILKMVPFLSSHQGIEIKEACEIFGVSERELIADLNLLWVCGLPGYSHLELIDVQFDGGYISIANAGTIAKPRRLTYEESSALIVALNSLLLSVDTQTKESILNLINKLVKISERADPKVSIDISKLSSQPDLLLIDNAIAANLQISIDYYSPTSDKLTTRDVAPLEYLADSSGGRYLYAWCYSANDFRQFKNERIRGIRATHTKVTKFDSLSKLSKNLDNFIELELNEKALWFAEEWGIRNLIRNQSDEGFIGTVKLHNHEWAIRAVLALSGEMKIPSDTDLRQEVSDRAAASLANYPS</sequence>
<evidence type="ECO:0000259" key="1">
    <source>
        <dbReference type="Pfam" id="PF13280"/>
    </source>
</evidence>
<evidence type="ECO:0000313" key="3">
    <source>
        <dbReference type="EMBL" id="CAB4676979.1"/>
    </source>
</evidence>
<accession>A0A6J6MTJ8</accession>
<proteinExistence type="predicted"/>
<dbReference type="Pfam" id="PF13280">
    <property type="entry name" value="WYL"/>
    <property type="match status" value="1"/>
</dbReference>
<dbReference type="InterPro" id="IPR043839">
    <property type="entry name" value="PafC_HTH"/>
</dbReference>
<dbReference type="InterPro" id="IPR026881">
    <property type="entry name" value="WYL_dom"/>
</dbReference>
<protein>
    <submittedName>
        <fullName evidence="3">Unannotated protein</fullName>
    </submittedName>
</protein>
<reference evidence="3" key="1">
    <citation type="submission" date="2020-05" db="EMBL/GenBank/DDBJ databases">
        <authorList>
            <person name="Chiriac C."/>
            <person name="Salcher M."/>
            <person name="Ghai R."/>
            <person name="Kavagutti S V."/>
        </authorList>
    </citation>
    <scope>NUCLEOTIDE SEQUENCE</scope>
</reference>
<evidence type="ECO:0000259" key="2">
    <source>
        <dbReference type="Pfam" id="PF19187"/>
    </source>
</evidence>
<dbReference type="PROSITE" id="PS52050">
    <property type="entry name" value="WYL"/>
    <property type="match status" value="1"/>
</dbReference>
<dbReference type="PANTHER" id="PTHR34580:SF1">
    <property type="entry name" value="PROTEIN PAFC"/>
    <property type="match status" value="1"/>
</dbReference>
<dbReference type="AlphaFoldDB" id="A0A6J6MTJ8"/>
<dbReference type="Pfam" id="PF19187">
    <property type="entry name" value="HTH_PafC"/>
    <property type="match status" value="1"/>
</dbReference>
<organism evidence="3">
    <name type="scientific">freshwater metagenome</name>
    <dbReference type="NCBI Taxonomy" id="449393"/>
    <lineage>
        <taxon>unclassified sequences</taxon>
        <taxon>metagenomes</taxon>
        <taxon>ecological metagenomes</taxon>
    </lineage>
</organism>
<dbReference type="EMBL" id="CAEZXH010000008">
    <property type="protein sequence ID" value="CAB4676979.1"/>
    <property type="molecule type" value="Genomic_DNA"/>
</dbReference>
<dbReference type="InterPro" id="IPR051534">
    <property type="entry name" value="CBASS_pafABC_assoc_protein"/>
</dbReference>
<dbReference type="PANTHER" id="PTHR34580">
    <property type="match status" value="1"/>
</dbReference>
<gene>
    <name evidence="3" type="ORF">UFOPK2360_00247</name>
</gene>
<feature type="domain" description="WYL" evidence="1">
    <location>
        <begin position="143"/>
        <end position="210"/>
    </location>
</feature>
<dbReference type="PIRSF" id="PIRSF016838">
    <property type="entry name" value="PafC"/>
    <property type="match status" value="1"/>
</dbReference>
<feature type="domain" description="PafC HTH" evidence="2">
    <location>
        <begin position="8"/>
        <end position="119"/>
    </location>
</feature>
<name>A0A6J6MTJ8_9ZZZZ</name>
<dbReference type="InterPro" id="IPR028349">
    <property type="entry name" value="PafC-like"/>
</dbReference>